<dbReference type="PANTHER" id="PTHR32468:SF0">
    <property type="entry name" value="K(+)_H(+) ANTIPORTER 1"/>
    <property type="match status" value="1"/>
</dbReference>
<feature type="transmembrane region" description="Helical" evidence="8">
    <location>
        <begin position="71"/>
        <end position="89"/>
    </location>
</feature>
<feature type="transmembrane region" description="Helical" evidence="8">
    <location>
        <begin position="137"/>
        <end position="159"/>
    </location>
</feature>
<feature type="transmembrane region" description="Helical" evidence="8">
    <location>
        <begin position="332"/>
        <end position="351"/>
    </location>
</feature>
<dbReference type="GO" id="GO:1902600">
    <property type="term" value="P:proton transmembrane transport"/>
    <property type="evidence" value="ECO:0007669"/>
    <property type="project" value="InterPro"/>
</dbReference>
<feature type="transmembrane region" description="Helical" evidence="8">
    <location>
        <begin position="208"/>
        <end position="232"/>
    </location>
</feature>
<proteinExistence type="predicted"/>
<keyword evidence="11" id="KW-1185">Reference proteome</keyword>
<feature type="transmembrane region" description="Helical" evidence="8">
    <location>
        <begin position="424"/>
        <end position="444"/>
    </location>
</feature>
<dbReference type="OrthoDB" id="2687058at2759"/>
<sequence length="892" mass="96900">MEYVNLFTRDDNGTTQPAPKATGQGGILEGQDPSVYDPKNPIIMFIIQACVILCVCRALHFPLGYLKEPRVVGEVLGGILLGPSVFGRIPGFTQHIFPPESIPNLNNVANLGLILFLFIIGLEVDLRYFFSNWKVALSVGAAGMSFPFALGIGVSHGLYNQFGNETGTVPIAYGTYLLFIGIAMSITAFPVLCRILTELKLLQTPVGIITLASGVGDDVVGWVLLALCVALVNAGSGLTALYIILVTIEFGLFLTFGIRPLFMRALERTHSLQDGPTQGIMVLTILLCLGSAFFTGAIGVHPIFGAFLAGLIMPHEGGFAIKVTEKIEDLMMTLFLPLYFTLSGLNTNLGLLNNGITWAYLIAVTIIAFSSKFLGVAVAARLNGLVWRESFSIGALMSCKGLVELIVLNIGLQAKIISTRVFTMFVVMALITTFATTPLTSLLYPPWYQRKLEAWKRGEIDWDTGAPIRPDRGNSEDGLITPEKAGSSDIQSLLIYLRLDNMPNTLAFVSLFGGRSVENLHPRHDLTAVEDEKPRTVVQVHGMRLVQLTARLGSVMTSSETEALSAFDPVLNAFRVLGQLYNLAVSGEVDIVPEDSYAESLTTKATEEASDLLLIPWTETGSMSEAPLVSKNTIERKLRSEAYSIFVNETFNTHRGATAVFVNKGFSGTLEQSPAVLSRRILFKSGRGQERGAITEMTELPSVDRSHHIFVPFFGGADAQAAVRLALQLAANQEITVTLIHYQMRGEDQITEESLGSKSVPDGKIKVETAGEEGDDDTFFVTIQRNLVESLRPRVSFRTTISYDPVQDAITDAQNEVGRDRRNGGDLIILGRNIRMADSGASRCLGLVADVLLEKDISASVVVMQARANPLRRGHSGNGTRFAEALPPFESA</sequence>
<evidence type="ECO:0000259" key="9">
    <source>
        <dbReference type="Pfam" id="PF00999"/>
    </source>
</evidence>
<feature type="transmembrane region" description="Helical" evidence="8">
    <location>
        <begin position="171"/>
        <end position="196"/>
    </location>
</feature>
<comment type="caution">
    <text evidence="10">The sequence shown here is derived from an EMBL/GenBank/DDBJ whole genome shotgun (WGS) entry which is preliminary data.</text>
</comment>
<gene>
    <name evidence="10" type="ORF">B0A48_15732</name>
</gene>
<dbReference type="PANTHER" id="PTHR32468">
    <property type="entry name" value="CATION/H + ANTIPORTER"/>
    <property type="match status" value="1"/>
</dbReference>
<evidence type="ECO:0000313" key="11">
    <source>
        <dbReference type="Proteomes" id="UP000192596"/>
    </source>
</evidence>
<evidence type="ECO:0000256" key="4">
    <source>
        <dbReference type="ARBA" id="ARBA00022989"/>
    </source>
</evidence>
<dbReference type="InterPro" id="IPR050794">
    <property type="entry name" value="CPA2_transporter"/>
</dbReference>
<evidence type="ECO:0000256" key="7">
    <source>
        <dbReference type="SAM" id="MobiDB-lite"/>
    </source>
</evidence>
<dbReference type="InterPro" id="IPR006153">
    <property type="entry name" value="Cation/H_exchanger_TM"/>
</dbReference>
<evidence type="ECO:0000256" key="1">
    <source>
        <dbReference type="ARBA" id="ARBA00004141"/>
    </source>
</evidence>
<dbReference type="Proteomes" id="UP000192596">
    <property type="component" value="Unassembled WGS sequence"/>
</dbReference>
<keyword evidence="3 8" id="KW-0812">Transmembrane</keyword>
<name>A0A1V8SH31_9PEZI</name>
<protein>
    <recommendedName>
        <fullName evidence="9">Cation/H+ exchanger transmembrane domain-containing protein</fullName>
    </recommendedName>
</protein>
<keyword evidence="5" id="KW-0406">Ion transport</keyword>
<keyword evidence="2" id="KW-0813">Transport</keyword>
<comment type="subcellular location">
    <subcellularLocation>
        <location evidence="1">Membrane</location>
        <topology evidence="1">Multi-pass membrane protein</topology>
    </subcellularLocation>
</comment>
<evidence type="ECO:0000256" key="5">
    <source>
        <dbReference type="ARBA" id="ARBA00023065"/>
    </source>
</evidence>
<feature type="transmembrane region" description="Helical" evidence="8">
    <location>
        <begin position="109"/>
        <end position="130"/>
    </location>
</feature>
<evidence type="ECO:0000256" key="2">
    <source>
        <dbReference type="ARBA" id="ARBA00022448"/>
    </source>
</evidence>
<evidence type="ECO:0000313" key="10">
    <source>
        <dbReference type="EMBL" id="OQN98462.1"/>
    </source>
</evidence>
<evidence type="ECO:0000256" key="6">
    <source>
        <dbReference type="ARBA" id="ARBA00023136"/>
    </source>
</evidence>
<feature type="transmembrane region" description="Helical" evidence="8">
    <location>
        <begin position="42"/>
        <end position="59"/>
    </location>
</feature>
<feature type="transmembrane region" description="Helical" evidence="8">
    <location>
        <begin position="391"/>
        <end position="412"/>
    </location>
</feature>
<dbReference type="FunCoup" id="A0A1V8SH31">
    <property type="interactions" value="324"/>
</dbReference>
<dbReference type="STRING" id="1507870.A0A1V8SH31"/>
<dbReference type="GO" id="GO:0015297">
    <property type="term" value="F:antiporter activity"/>
    <property type="evidence" value="ECO:0007669"/>
    <property type="project" value="InterPro"/>
</dbReference>
<dbReference type="InterPro" id="IPR014729">
    <property type="entry name" value="Rossmann-like_a/b/a_fold"/>
</dbReference>
<dbReference type="InParanoid" id="A0A1V8SH31"/>
<feature type="region of interest" description="Disordered" evidence="7">
    <location>
        <begin position="1"/>
        <end position="26"/>
    </location>
</feature>
<keyword evidence="4 8" id="KW-1133">Transmembrane helix</keyword>
<accession>A0A1V8SH31</accession>
<feature type="transmembrane region" description="Helical" evidence="8">
    <location>
        <begin position="238"/>
        <end position="258"/>
    </location>
</feature>
<evidence type="ECO:0000256" key="8">
    <source>
        <dbReference type="SAM" id="Phobius"/>
    </source>
</evidence>
<feature type="transmembrane region" description="Helical" evidence="8">
    <location>
        <begin position="358"/>
        <end position="379"/>
    </location>
</feature>
<feature type="transmembrane region" description="Helical" evidence="8">
    <location>
        <begin position="279"/>
        <end position="312"/>
    </location>
</feature>
<dbReference type="Gene3D" id="1.20.1530.20">
    <property type="match status" value="1"/>
</dbReference>
<keyword evidence="6 8" id="KW-0472">Membrane</keyword>
<dbReference type="EMBL" id="NAJO01000046">
    <property type="protein sequence ID" value="OQN98462.1"/>
    <property type="molecule type" value="Genomic_DNA"/>
</dbReference>
<dbReference type="InterPro" id="IPR038770">
    <property type="entry name" value="Na+/solute_symporter_sf"/>
</dbReference>
<dbReference type="Pfam" id="PF00999">
    <property type="entry name" value="Na_H_Exchanger"/>
    <property type="match status" value="1"/>
</dbReference>
<organism evidence="10 11">
    <name type="scientific">Cryoendolithus antarcticus</name>
    <dbReference type="NCBI Taxonomy" id="1507870"/>
    <lineage>
        <taxon>Eukaryota</taxon>
        <taxon>Fungi</taxon>
        <taxon>Dikarya</taxon>
        <taxon>Ascomycota</taxon>
        <taxon>Pezizomycotina</taxon>
        <taxon>Dothideomycetes</taxon>
        <taxon>Dothideomycetidae</taxon>
        <taxon>Cladosporiales</taxon>
        <taxon>Cladosporiaceae</taxon>
        <taxon>Cryoendolithus</taxon>
    </lineage>
</organism>
<reference evidence="11" key="1">
    <citation type="submission" date="2017-03" db="EMBL/GenBank/DDBJ databases">
        <title>Genomes of endolithic fungi from Antarctica.</title>
        <authorList>
            <person name="Coleine C."/>
            <person name="Masonjones S."/>
            <person name="Stajich J.E."/>
        </authorList>
    </citation>
    <scope>NUCLEOTIDE SEQUENCE [LARGE SCALE GENOMIC DNA]</scope>
    <source>
        <strain evidence="11">CCFEE 5527</strain>
    </source>
</reference>
<dbReference type="AlphaFoldDB" id="A0A1V8SH31"/>
<evidence type="ECO:0000256" key="3">
    <source>
        <dbReference type="ARBA" id="ARBA00022692"/>
    </source>
</evidence>
<dbReference type="Gene3D" id="3.40.50.620">
    <property type="entry name" value="HUPs"/>
    <property type="match status" value="1"/>
</dbReference>
<feature type="domain" description="Cation/H+ exchanger transmembrane" evidence="9">
    <location>
        <begin position="53"/>
        <end position="438"/>
    </location>
</feature>
<dbReference type="GO" id="GO:0016020">
    <property type="term" value="C:membrane"/>
    <property type="evidence" value="ECO:0007669"/>
    <property type="project" value="UniProtKB-SubCell"/>
</dbReference>